<feature type="compositionally biased region" description="Low complexity" evidence="1">
    <location>
        <begin position="36"/>
        <end position="45"/>
    </location>
</feature>
<feature type="region of interest" description="Disordered" evidence="1">
    <location>
        <begin position="25"/>
        <end position="54"/>
    </location>
</feature>
<organism evidence="2 3">
    <name type="scientific">Cinchona calisaya</name>
    <dbReference type="NCBI Taxonomy" id="153742"/>
    <lineage>
        <taxon>Eukaryota</taxon>
        <taxon>Viridiplantae</taxon>
        <taxon>Streptophyta</taxon>
        <taxon>Embryophyta</taxon>
        <taxon>Tracheophyta</taxon>
        <taxon>Spermatophyta</taxon>
        <taxon>Magnoliopsida</taxon>
        <taxon>eudicotyledons</taxon>
        <taxon>Gunneridae</taxon>
        <taxon>Pentapetalae</taxon>
        <taxon>asterids</taxon>
        <taxon>lamiids</taxon>
        <taxon>Gentianales</taxon>
        <taxon>Rubiaceae</taxon>
        <taxon>Cinchonoideae</taxon>
        <taxon>Cinchoneae</taxon>
        <taxon>Cinchona</taxon>
    </lineage>
</organism>
<reference evidence="2 3" key="1">
    <citation type="submission" date="2024-11" db="EMBL/GenBank/DDBJ databases">
        <title>A near-complete genome assembly of Cinchona calisaya.</title>
        <authorList>
            <person name="Lian D.C."/>
            <person name="Zhao X.W."/>
            <person name="Wei L."/>
        </authorList>
    </citation>
    <scope>NUCLEOTIDE SEQUENCE [LARGE SCALE GENOMIC DNA]</scope>
    <source>
        <tissue evidence="2">Nenye</tissue>
    </source>
</reference>
<keyword evidence="3" id="KW-1185">Reference proteome</keyword>
<dbReference type="PANTHER" id="PTHR47347:SF2">
    <property type="entry name" value="GOLGIN CANDIDATE 5"/>
    <property type="match status" value="1"/>
</dbReference>
<accession>A0ABD3AAI1</accession>
<name>A0ABD3AAI1_9GENT</name>
<evidence type="ECO:0000313" key="3">
    <source>
        <dbReference type="Proteomes" id="UP001630127"/>
    </source>
</evidence>
<dbReference type="Proteomes" id="UP001630127">
    <property type="component" value="Unassembled WGS sequence"/>
</dbReference>
<dbReference type="PANTHER" id="PTHR47347">
    <property type="entry name" value="GOLGIN CANDIDATE 5"/>
    <property type="match status" value="1"/>
</dbReference>
<protein>
    <submittedName>
        <fullName evidence="2">Uncharacterized protein</fullName>
    </submittedName>
</protein>
<sequence length="141" mass="15335">MDPVDQIAPEGEVTWEVFPDQAQDVTADNAGRVKPSVSDSVTTETENTEESSERNLPLIHHALELAEMVSEPDLHKNDATTKAVEMIQRADNEIDVGDQLLTSGSNSSSIADSVVELETVKKDMKMMETALQGAARQAQIL</sequence>
<gene>
    <name evidence="2" type="ORF">ACH5RR_008056</name>
</gene>
<comment type="caution">
    <text evidence="2">The sequence shown here is derived from an EMBL/GenBank/DDBJ whole genome shotgun (WGS) entry which is preliminary data.</text>
</comment>
<evidence type="ECO:0000256" key="1">
    <source>
        <dbReference type="SAM" id="MobiDB-lite"/>
    </source>
</evidence>
<dbReference type="AlphaFoldDB" id="A0ABD3AAI1"/>
<dbReference type="EMBL" id="JBJUIK010000004">
    <property type="protein sequence ID" value="KAL3528734.1"/>
    <property type="molecule type" value="Genomic_DNA"/>
</dbReference>
<evidence type="ECO:0000313" key="2">
    <source>
        <dbReference type="EMBL" id="KAL3528734.1"/>
    </source>
</evidence>
<proteinExistence type="predicted"/>